<feature type="compositionally biased region" description="Basic and acidic residues" evidence="10">
    <location>
        <begin position="118"/>
        <end position="128"/>
    </location>
</feature>
<sequence length="191" mass="21595">MHSQSKGPTTKSRRSLSPRMDASENRGSSKSRRENDSSSTRHSSSSSKKTYHHHYSRESRNISPQRQEGKREGVKRKYENDAKHHSTSSVSSKRPSREDKSKKTGPTRSSSNNANHVNDAKNVEKSEMDLEGSASDEQEMLKLMGFGNFDSTKGKKVPGNNVSAVHVIHKRKYRQYMNRKGGFNRPLDFVA</sequence>
<keyword evidence="13" id="KW-1185">Reference proteome</keyword>
<dbReference type="OrthoDB" id="21368at2759"/>
<comment type="subcellular location">
    <subcellularLocation>
        <location evidence="2">Nucleus</location>
    </subcellularLocation>
</comment>
<keyword evidence="7" id="KW-0508">mRNA splicing</keyword>
<evidence type="ECO:0000256" key="8">
    <source>
        <dbReference type="ARBA" id="ARBA00023242"/>
    </source>
</evidence>
<dbReference type="GO" id="GO:0071011">
    <property type="term" value="C:precatalytic spliceosome"/>
    <property type="evidence" value="ECO:0007669"/>
    <property type="project" value="TreeGrafter"/>
</dbReference>
<gene>
    <name evidence="12" type="primary">107363077</name>
</gene>
<reference evidence="13" key="1">
    <citation type="submission" date="2011-08" db="EMBL/GenBank/DDBJ databases">
        <authorList>
            <person name="Rombauts S."/>
        </authorList>
    </citation>
    <scope>NUCLEOTIDE SEQUENCE</scope>
    <source>
        <strain evidence="13">London</strain>
    </source>
</reference>
<evidence type="ECO:0000256" key="2">
    <source>
        <dbReference type="ARBA" id="ARBA00004123"/>
    </source>
</evidence>
<name>T1KEC5_TETUR</name>
<protein>
    <recommendedName>
        <fullName evidence="5">U4/U6.U5 small nuclear ribonucleoprotein 27 kDa protein</fullName>
    </recommendedName>
    <alternativeName>
        <fullName evidence="9">U4/U6.U5 tri-snRNP-associated protein 3</fullName>
    </alternativeName>
</protein>
<accession>T1KEC5</accession>
<dbReference type="AlphaFoldDB" id="T1KEC5"/>
<proteinExistence type="inferred from homology"/>
<evidence type="ECO:0000256" key="10">
    <source>
        <dbReference type="SAM" id="MobiDB-lite"/>
    </source>
</evidence>
<evidence type="ECO:0000256" key="9">
    <source>
        <dbReference type="ARBA" id="ARBA00031864"/>
    </source>
</evidence>
<reference evidence="12" key="2">
    <citation type="submission" date="2015-06" db="UniProtKB">
        <authorList>
            <consortium name="EnsemblMetazoa"/>
        </authorList>
    </citation>
    <scope>IDENTIFICATION</scope>
</reference>
<evidence type="ECO:0000256" key="3">
    <source>
        <dbReference type="ARBA" id="ARBA00008218"/>
    </source>
</evidence>
<dbReference type="HOGENOM" id="CLU_075596_1_0_1"/>
<feature type="compositionally biased region" description="Polar residues" evidence="10">
    <location>
        <begin position="104"/>
        <end position="116"/>
    </location>
</feature>
<dbReference type="Pfam" id="PF08648">
    <property type="entry name" value="SNRNP27"/>
    <property type="match status" value="1"/>
</dbReference>
<dbReference type="GO" id="GO:0008380">
    <property type="term" value="P:RNA splicing"/>
    <property type="evidence" value="ECO:0007669"/>
    <property type="project" value="UniProtKB-KW"/>
</dbReference>
<dbReference type="PANTHER" id="PTHR31077">
    <property type="entry name" value="U4/U6.U5 SMALL NUCLEAR RIBONUCLEOPROTEIN 27 KDA PROTEIN"/>
    <property type="match status" value="1"/>
</dbReference>
<dbReference type="InterPro" id="IPR013957">
    <property type="entry name" value="SNRNP27"/>
</dbReference>
<dbReference type="EMBL" id="CAEY01002034">
    <property type="status" value="NOT_ANNOTATED_CDS"/>
    <property type="molecule type" value="Genomic_DNA"/>
</dbReference>
<feature type="compositionally biased region" description="Low complexity" evidence="10">
    <location>
        <begin position="37"/>
        <end position="48"/>
    </location>
</feature>
<keyword evidence="6" id="KW-0507">mRNA processing</keyword>
<dbReference type="EnsemblMetazoa" id="tetur09g06100.1">
    <property type="protein sequence ID" value="tetur09g06100.1"/>
    <property type="gene ID" value="tetur09g06100"/>
</dbReference>
<evidence type="ECO:0000256" key="6">
    <source>
        <dbReference type="ARBA" id="ARBA00022664"/>
    </source>
</evidence>
<evidence type="ECO:0000256" key="7">
    <source>
        <dbReference type="ARBA" id="ARBA00023187"/>
    </source>
</evidence>
<comment type="function">
    <text evidence="1">May play a role in mRNA splicing.</text>
</comment>
<keyword evidence="8" id="KW-0539">Nucleus</keyword>
<dbReference type="eggNOG" id="KOG3263">
    <property type="taxonomic scope" value="Eukaryota"/>
</dbReference>
<evidence type="ECO:0000256" key="5">
    <source>
        <dbReference type="ARBA" id="ARBA00014357"/>
    </source>
</evidence>
<evidence type="ECO:0000313" key="13">
    <source>
        <dbReference type="Proteomes" id="UP000015104"/>
    </source>
</evidence>
<evidence type="ECO:0000256" key="1">
    <source>
        <dbReference type="ARBA" id="ARBA00003632"/>
    </source>
</evidence>
<dbReference type="Proteomes" id="UP000015104">
    <property type="component" value="Unassembled WGS sequence"/>
</dbReference>
<dbReference type="GO" id="GO:0006397">
    <property type="term" value="P:mRNA processing"/>
    <property type="evidence" value="ECO:0007669"/>
    <property type="project" value="UniProtKB-KW"/>
</dbReference>
<comment type="similarity">
    <text evidence="3">Belongs to the SNUT3 family.</text>
</comment>
<evidence type="ECO:0000313" key="12">
    <source>
        <dbReference type="EnsemblMetazoa" id="tetur09g06100.1"/>
    </source>
</evidence>
<comment type="subunit">
    <text evidence="4">Part of a tri-snRNP complex.</text>
</comment>
<feature type="domain" description="U4/U6.U5 small nuclear ribonucleoprotein 27kDa protein" evidence="11">
    <location>
        <begin position="136"/>
        <end position="189"/>
    </location>
</feature>
<evidence type="ECO:0000259" key="11">
    <source>
        <dbReference type="Pfam" id="PF08648"/>
    </source>
</evidence>
<dbReference type="PANTHER" id="PTHR31077:SF1">
    <property type="entry name" value="U4_U6.U5 SMALL NUCLEAR RIBONUCLEOPROTEIN 27 KDA PROTEIN"/>
    <property type="match status" value="1"/>
</dbReference>
<dbReference type="KEGG" id="tut:107363077"/>
<feature type="compositionally biased region" description="Basic and acidic residues" evidence="10">
    <location>
        <begin position="67"/>
        <end position="84"/>
    </location>
</feature>
<organism evidence="12 13">
    <name type="scientific">Tetranychus urticae</name>
    <name type="common">Two-spotted spider mite</name>
    <dbReference type="NCBI Taxonomy" id="32264"/>
    <lineage>
        <taxon>Eukaryota</taxon>
        <taxon>Metazoa</taxon>
        <taxon>Ecdysozoa</taxon>
        <taxon>Arthropoda</taxon>
        <taxon>Chelicerata</taxon>
        <taxon>Arachnida</taxon>
        <taxon>Acari</taxon>
        <taxon>Acariformes</taxon>
        <taxon>Trombidiformes</taxon>
        <taxon>Prostigmata</taxon>
        <taxon>Eleutherengona</taxon>
        <taxon>Raphignathae</taxon>
        <taxon>Tetranychoidea</taxon>
        <taxon>Tetranychidae</taxon>
        <taxon>Tetranychus</taxon>
    </lineage>
</organism>
<dbReference type="STRING" id="32264.T1KEC5"/>
<evidence type="ECO:0000256" key="4">
    <source>
        <dbReference type="ARBA" id="ARBA00011825"/>
    </source>
</evidence>
<feature type="region of interest" description="Disordered" evidence="10">
    <location>
        <begin position="1"/>
        <end position="135"/>
    </location>
</feature>
<feature type="compositionally biased region" description="Polar residues" evidence="10">
    <location>
        <begin position="1"/>
        <end position="10"/>
    </location>
</feature>